<name>A0A2T5BXL9_9BACT</name>
<dbReference type="GO" id="GO:0006811">
    <property type="term" value="P:monoatomic ion transport"/>
    <property type="evidence" value="ECO:0007669"/>
    <property type="project" value="UniProtKB-KW"/>
</dbReference>
<keyword evidence="7" id="KW-0626">Porin</keyword>
<dbReference type="SUPFAM" id="SSF103088">
    <property type="entry name" value="OmpA-like"/>
    <property type="match status" value="1"/>
</dbReference>
<evidence type="ECO:0000313" key="13">
    <source>
        <dbReference type="EMBL" id="PTN05610.1"/>
    </source>
</evidence>
<evidence type="ECO:0000256" key="5">
    <source>
        <dbReference type="ARBA" id="ARBA00022729"/>
    </source>
</evidence>
<keyword evidence="3" id="KW-1134">Transmembrane beta strand</keyword>
<evidence type="ECO:0000256" key="3">
    <source>
        <dbReference type="ARBA" id="ARBA00022452"/>
    </source>
</evidence>
<evidence type="ECO:0000256" key="1">
    <source>
        <dbReference type="ARBA" id="ARBA00004571"/>
    </source>
</evidence>
<dbReference type="OrthoDB" id="1108826at2"/>
<evidence type="ECO:0000256" key="6">
    <source>
        <dbReference type="ARBA" id="ARBA00023065"/>
    </source>
</evidence>
<dbReference type="GO" id="GO:0046930">
    <property type="term" value="C:pore complex"/>
    <property type="evidence" value="ECO:0007669"/>
    <property type="project" value="UniProtKB-KW"/>
</dbReference>
<keyword evidence="4" id="KW-0812">Transmembrane</keyword>
<dbReference type="InterPro" id="IPR050330">
    <property type="entry name" value="Bact_OuterMem_StrucFunc"/>
</dbReference>
<dbReference type="GO" id="GO:0009279">
    <property type="term" value="C:cell outer membrane"/>
    <property type="evidence" value="ECO:0007669"/>
    <property type="project" value="UniProtKB-SubCell"/>
</dbReference>
<feature type="domain" description="OmpA-like" evidence="12">
    <location>
        <begin position="297"/>
        <end position="415"/>
    </location>
</feature>
<feature type="compositionally biased region" description="Basic and acidic residues" evidence="11">
    <location>
        <begin position="246"/>
        <end position="270"/>
    </location>
</feature>
<dbReference type="InterPro" id="IPR028974">
    <property type="entry name" value="TSP_type-3_rpt"/>
</dbReference>
<proteinExistence type="predicted"/>
<dbReference type="CDD" id="cd07185">
    <property type="entry name" value="OmpA_C-like"/>
    <property type="match status" value="1"/>
</dbReference>
<feature type="region of interest" description="Disordered" evidence="11">
    <location>
        <begin position="187"/>
        <end position="215"/>
    </location>
</feature>
<dbReference type="GO" id="GO:0007155">
    <property type="term" value="P:cell adhesion"/>
    <property type="evidence" value="ECO:0007669"/>
    <property type="project" value="InterPro"/>
</dbReference>
<dbReference type="EMBL" id="QAAD01000026">
    <property type="protein sequence ID" value="PTN05610.1"/>
    <property type="molecule type" value="Genomic_DNA"/>
</dbReference>
<dbReference type="PANTHER" id="PTHR30329">
    <property type="entry name" value="STATOR ELEMENT OF FLAGELLAR MOTOR COMPLEX"/>
    <property type="match status" value="1"/>
</dbReference>
<keyword evidence="5" id="KW-0732">Signal</keyword>
<keyword evidence="6" id="KW-0406">Ion transport</keyword>
<evidence type="ECO:0000256" key="10">
    <source>
        <dbReference type="PROSITE-ProRule" id="PRU00473"/>
    </source>
</evidence>
<dbReference type="PRINTS" id="PR01021">
    <property type="entry name" value="OMPADOMAIN"/>
</dbReference>
<dbReference type="SUPFAM" id="SSF103647">
    <property type="entry name" value="TSP type-3 repeat"/>
    <property type="match status" value="1"/>
</dbReference>
<feature type="region of interest" description="Disordered" evidence="11">
    <location>
        <begin position="236"/>
        <end position="285"/>
    </location>
</feature>
<dbReference type="Gene3D" id="2.40.160.20">
    <property type="match status" value="1"/>
</dbReference>
<dbReference type="InterPro" id="IPR006665">
    <property type="entry name" value="OmpA-like"/>
</dbReference>
<evidence type="ECO:0000256" key="8">
    <source>
        <dbReference type="ARBA" id="ARBA00023136"/>
    </source>
</evidence>
<dbReference type="GO" id="GO:0015288">
    <property type="term" value="F:porin activity"/>
    <property type="evidence" value="ECO:0007669"/>
    <property type="project" value="UniProtKB-KW"/>
</dbReference>
<keyword evidence="8 10" id="KW-0472">Membrane</keyword>
<dbReference type="InterPro" id="IPR036737">
    <property type="entry name" value="OmpA-like_sf"/>
</dbReference>
<evidence type="ECO:0000259" key="12">
    <source>
        <dbReference type="PROSITE" id="PS51123"/>
    </source>
</evidence>
<comment type="caution">
    <text evidence="13">The sequence shown here is derived from an EMBL/GenBank/DDBJ whole genome shotgun (WGS) entry which is preliminary data.</text>
</comment>
<organism evidence="13 14">
    <name type="scientific">Mangrovibacterium marinum</name>
    <dbReference type="NCBI Taxonomy" id="1639118"/>
    <lineage>
        <taxon>Bacteria</taxon>
        <taxon>Pseudomonadati</taxon>
        <taxon>Bacteroidota</taxon>
        <taxon>Bacteroidia</taxon>
        <taxon>Marinilabiliales</taxon>
        <taxon>Prolixibacteraceae</taxon>
        <taxon>Mangrovibacterium</taxon>
    </lineage>
</organism>
<evidence type="ECO:0000256" key="7">
    <source>
        <dbReference type="ARBA" id="ARBA00023114"/>
    </source>
</evidence>
<dbReference type="InterPro" id="IPR003367">
    <property type="entry name" value="Thrombospondin_3-like_rpt"/>
</dbReference>
<accession>A0A2T5BXL9</accession>
<dbReference type="Proteomes" id="UP000243525">
    <property type="component" value="Unassembled WGS sequence"/>
</dbReference>
<keyword evidence="14" id="KW-1185">Reference proteome</keyword>
<dbReference type="PROSITE" id="PS51123">
    <property type="entry name" value="OMPA_2"/>
    <property type="match status" value="1"/>
</dbReference>
<dbReference type="AlphaFoldDB" id="A0A2T5BXL9"/>
<sequence length="415" mass="45305">MKRQILLGIFILLAGGVLGQSSDQKWGLGIGSGVYGAWGENSLGYMPELSISRYVSPSLDAFLRQNLGLANNKIQSNLDVSLTTLGIRYKLNNGLVLPESSLLKPYVWAGPGYLSDNKVDKINLNLGLGVNYALKRNVALYAEAGYIHGAKVKEHEETAPGTIYIIPTYRDNLWKVTVGLAISFGGSKDSDEDGVPDRRDKCPNTPRDIFVDEHGCPIDTDGDGVIDHLDACPTEPGLTSASGCPDQDRDGVPDKEDACPDVKGSKENKGCPDSNSNAAQETDPSQLTAAEAIESGNTRVLDIKVKPVYFVVDQSYLTSFSKNRIANLVEMLLKNPAYLVRLWGYTDDLAGDDYNQKLSQRRAESVMRFMTSMGFSRSRIVSSNGLGEANPAAPNNSEQNRKLNRRVEFEIFVAE</sequence>
<dbReference type="Pfam" id="PF00691">
    <property type="entry name" value="OmpA"/>
    <property type="match status" value="1"/>
</dbReference>
<dbReference type="InterPro" id="IPR006664">
    <property type="entry name" value="OMP_bac"/>
</dbReference>
<evidence type="ECO:0000256" key="2">
    <source>
        <dbReference type="ARBA" id="ARBA00022448"/>
    </source>
</evidence>
<keyword evidence="9" id="KW-0998">Cell outer membrane</keyword>
<evidence type="ECO:0000256" key="9">
    <source>
        <dbReference type="ARBA" id="ARBA00023237"/>
    </source>
</evidence>
<keyword evidence="2" id="KW-0813">Transport</keyword>
<evidence type="ECO:0000313" key="14">
    <source>
        <dbReference type="Proteomes" id="UP000243525"/>
    </source>
</evidence>
<dbReference type="SUPFAM" id="SSF56925">
    <property type="entry name" value="OMPA-like"/>
    <property type="match status" value="1"/>
</dbReference>
<dbReference type="RefSeq" id="WP_107823715.1">
    <property type="nucleotide sequence ID" value="NZ_OY782574.1"/>
</dbReference>
<dbReference type="GO" id="GO:0005509">
    <property type="term" value="F:calcium ion binding"/>
    <property type="evidence" value="ECO:0007669"/>
    <property type="project" value="InterPro"/>
</dbReference>
<dbReference type="Gene3D" id="3.30.1330.60">
    <property type="entry name" value="OmpA-like domain"/>
    <property type="match status" value="1"/>
</dbReference>
<gene>
    <name evidence="13" type="ORF">C8N47_12629</name>
</gene>
<comment type="subcellular location">
    <subcellularLocation>
        <location evidence="1">Cell outer membrane</location>
        <topology evidence="1">Multi-pass membrane protein</topology>
    </subcellularLocation>
</comment>
<protein>
    <submittedName>
        <fullName evidence="13">Outer membrane protein OmpA-like peptidoglycan-associated protein</fullName>
    </submittedName>
</protein>
<dbReference type="Pfam" id="PF02412">
    <property type="entry name" value="TSP_3"/>
    <property type="match status" value="3"/>
</dbReference>
<feature type="compositionally biased region" description="Polar residues" evidence="11">
    <location>
        <begin position="273"/>
        <end position="285"/>
    </location>
</feature>
<evidence type="ECO:0000256" key="4">
    <source>
        <dbReference type="ARBA" id="ARBA00022692"/>
    </source>
</evidence>
<reference evidence="13 14" key="1">
    <citation type="submission" date="2018-04" db="EMBL/GenBank/DDBJ databases">
        <title>Genomic Encyclopedia of Archaeal and Bacterial Type Strains, Phase II (KMG-II): from individual species to whole genera.</title>
        <authorList>
            <person name="Goeker M."/>
        </authorList>
    </citation>
    <scope>NUCLEOTIDE SEQUENCE [LARGE SCALE GENOMIC DNA]</scope>
    <source>
        <strain evidence="13 14">DSM 28823</strain>
    </source>
</reference>
<evidence type="ECO:0000256" key="11">
    <source>
        <dbReference type="SAM" id="MobiDB-lite"/>
    </source>
</evidence>
<dbReference type="InterPro" id="IPR011250">
    <property type="entry name" value="OMP/PagP_B-barrel"/>
</dbReference>
<dbReference type="PANTHER" id="PTHR30329:SF21">
    <property type="entry name" value="LIPOPROTEIN YIAD-RELATED"/>
    <property type="match status" value="1"/>
</dbReference>